<feature type="domain" description="XdhC Rossmann" evidence="2">
    <location>
        <begin position="180"/>
        <end position="322"/>
    </location>
</feature>
<dbReference type="NCBIfam" id="TIGR02964">
    <property type="entry name" value="xanthine_xdhC"/>
    <property type="match status" value="1"/>
</dbReference>
<accession>A0A5R9LDN1</accession>
<dbReference type="Pfam" id="PF02625">
    <property type="entry name" value="XdhC_CoxI"/>
    <property type="match status" value="1"/>
</dbReference>
<evidence type="ECO:0000313" key="4">
    <source>
        <dbReference type="Proteomes" id="UP000307430"/>
    </source>
</evidence>
<comment type="caution">
    <text evidence="3">The sequence shown here is derived from an EMBL/GenBank/DDBJ whole genome shotgun (WGS) entry which is preliminary data.</text>
</comment>
<dbReference type="Pfam" id="PF13478">
    <property type="entry name" value="XdhC_C"/>
    <property type="match status" value="1"/>
</dbReference>
<proteinExistence type="predicted"/>
<keyword evidence="4" id="KW-1185">Reference proteome</keyword>
<dbReference type="PANTHER" id="PTHR30388:SF6">
    <property type="entry name" value="XANTHINE DEHYDROGENASE SUBUNIT A-RELATED"/>
    <property type="match status" value="1"/>
</dbReference>
<dbReference type="Gene3D" id="3.40.50.720">
    <property type="entry name" value="NAD(P)-binding Rossmann-like Domain"/>
    <property type="match status" value="1"/>
</dbReference>
<organism evidence="3 4">
    <name type="scientific">Klebsiella indica</name>
    <dbReference type="NCBI Taxonomy" id="2582917"/>
    <lineage>
        <taxon>Bacteria</taxon>
        <taxon>Pseudomonadati</taxon>
        <taxon>Pseudomonadota</taxon>
        <taxon>Gammaproteobacteria</taxon>
        <taxon>Enterobacterales</taxon>
        <taxon>Enterobacteriaceae</taxon>
        <taxon>Klebsiella/Raoultella group</taxon>
        <taxon>Klebsiella</taxon>
    </lineage>
</organism>
<name>A0A5R9LDN1_9ENTR</name>
<evidence type="ECO:0000259" key="2">
    <source>
        <dbReference type="Pfam" id="PF13478"/>
    </source>
</evidence>
<dbReference type="Proteomes" id="UP000307430">
    <property type="component" value="Unassembled WGS sequence"/>
</dbReference>
<reference evidence="3 4" key="1">
    <citation type="submission" date="2019-05" db="EMBL/GenBank/DDBJ databases">
        <title>Genome sequence of Klebsiella sp strain TOUT106.</title>
        <authorList>
            <person name="Rahi P."/>
            <person name="Chaudhari D."/>
        </authorList>
    </citation>
    <scope>NUCLEOTIDE SEQUENCE [LARGE SCALE GENOMIC DNA]</scope>
    <source>
        <strain evidence="3 4">TOUT106</strain>
    </source>
</reference>
<feature type="domain" description="XdhC- CoxI" evidence="1">
    <location>
        <begin position="13"/>
        <end position="77"/>
    </location>
</feature>
<sequence>MKTLFALLLERCKRGQATQLVTVVAEMGSAPRHAGASMVVGEDGRLGGTIGGGVLEYSAVQSAQSLLATGQGGLRKYQLTRIGMVCGGNVDLLFTYIYPSEVNQSTLTVACDHSEKHKTGWLMLPYTGVEFGFYSREEGLFGLSPAFVPERRGEQDYPAGKTETPAGTCYIQKLMNSGRIYVFGGGHIAQALIPLLEQLNFRCTVTDDRAEYSTRELFPCAEEVHTLDYVNLADEITIQPQDCIVIITRGHKCDYEVLQFALRTSAYYIGVAGSRTKIATLTAAIKADGFNEHDIARITAPIGIKIKSETPAEIAVSIAAQLIEQRALYTSRSKIY</sequence>
<dbReference type="InterPro" id="IPR052698">
    <property type="entry name" value="MoCofactor_Util/Proc"/>
</dbReference>
<dbReference type="InterPro" id="IPR027051">
    <property type="entry name" value="XdhC_Rossmann_dom"/>
</dbReference>
<protein>
    <submittedName>
        <fullName evidence="3">Xanthine dehydrogenase accessory protein XdhC</fullName>
    </submittedName>
</protein>
<dbReference type="InterPro" id="IPR003777">
    <property type="entry name" value="XdhC_CoxI"/>
</dbReference>
<dbReference type="AlphaFoldDB" id="A0A5R9LDN1"/>
<evidence type="ECO:0000259" key="1">
    <source>
        <dbReference type="Pfam" id="PF02625"/>
    </source>
</evidence>
<evidence type="ECO:0000313" key="3">
    <source>
        <dbReference type="EMBL" id="TLV11520.1"/>
    </source>
</evidence>
<dbReference type="RefSeq" id="WP_138362186.1">
    <property type="nucleotide sequence ID" value="NZ_VCHQ01000026.1"/>
</dbReference>
<gene>
    <name evidence="3" type="primary">xdhC</name>
    <name evidence="3" type="ORF">FE839_18175</name>
</gene>
<dbReference type="PANTHER" id="PTHR30388">
    <property type="entry name" value="ALDEHYDE OXIDOREDUCTASE MOLYBDENUM COFACTOR ASSEMBLY PROTEIN"/>
    <property type="match status" value="1"/>
</dbReference>
<dbReference type="EMBL" id="VCHQ01000026">
    <property type="protein sequence ID" value="TLV11520.1"/>
    <property type="molecule type" value="Genomic_DNA"/>
</dbReference>
<dbReference type="InterPro" id="IPR014308">
    <property type="entry name" value="Xanthine_DH_XdhC"/>
</dbReference>